<comment type="caution">
    <text evidence="3">The sequence shown here is derived from an EMBL/GenBank/DDBJ whole genome shotgun (WGS) entry which is preliminary data.</text>
</comment>
<dbReference type="AlphaFoldDB" id="A0A1C7MV75"/>
<reference evidence="3 4" key="1">
    <citation type="submission" date="2016-03" db="EMBL/GenBank/DDBJ databases">
        <title>Choanephora cucurbitarum.</title>
        <authorList>
            <person name="Min B."/>
            <person name="Park H."/>
            <person name="Park J.-H."/>
            <person name="Shin H.-D."/>
            <person name="Choi I.-G."/>
        </authorList>
    </citation>
    <scope>NUCLEOTIDE SEQUENCE [LARGE SCALE GENOMIC DNA]</scope>
    <source>
        <strain evidence="3 4">KUS-F28377</strain>
    </source>
</reference>
<dbReference type="OrthoDB" id="5563754at2759"/>
<accession>A0A1C7MV75</accession>
<dbReference type="InParanoid" id="A0A1C7MV75"/>
<sequence>MIRIVGTVDKTQKQVECWLMAGDNQTTVQWIMALYDQFGLYGRPGCLLKDPEHTKSLNFGDNKHALFLETNEVIQKMKASPMSSDQIESMLIEMMVEQSSRMSSTRAQSLPAITIDTPEEPVEGQQEKTAYPFSRQIADSSDESSSGEEEEDDDDRERNKSIDLPTEETLTESSISKKSPVNELIPDFDFGNGFDVPKSVMAAVSANRQQTLPTRGSRQRRTRYRSSMALFSEPFEGPHQRKSSMPIESVTSRDGFSDFFQTSSVSSVSSSCTPHLTTSEPSLFGDFNLGGEGDFNKFLQEPLDYHRKFSLTFSSAELTSPSVTSSHDWEVSELAGPMIPPLGDHFAPQNSLLDTYLGDQLSAKEQIEYAKATGQPLIQVSKKETGTKGGLVGVISQREKDRKEGTGYRVAERVHQHHAQQDRFEKEKERRLLEQRQQQFMKHQMLLYANGYNAMSPMAMIHPQNYVNPMMSPPATSNMVMLPQYTPSSSSSTVHPYNLSPTCMPPTRNMTHRPFYGPSPPNCPPTGYYGGSLVPNFNIPSTMFSQGRKASQSTSD</sequence>
<proteinExistence type="predicted"/>
<dbReference type="STRING" id="101091.A0A1C7MV75"/>
<evidence type="ECO:0000313" key="4">
    <source>
        <dbReference type="Proteomes" id="UP000093000"/>
    </source>
</evidence>
<name>A0A1C7MV75_9FUNG</name>
<evidence type="ECO:0000313" key="3">
    <source>
        <dbReference type="EMBL" id="OBZ80730.1"/>
    </source>
</evidence>
<dbReference type="Proteomes" id="UP000093000">
    <property type="component" value="Unassembled WGS sequence"/>
</dbReference>
<feature type="domain" description="Skg3/CAF120-like PH-like" evidence="2">
    <location>
        <begin position="14"/>
        <end position="59"/>
    </location>
</feature>
<organism evidence="3 4">
    <name type="scientific">Choanephora cucurbitarum</name>
    <dbReference type="NCBI Taxonomy" id="101091"/>
    <lineage>
        <taxon>Eukaryota</taxon>
        <taxon>Fungi</taxon>
        <taxon>Fungi incertae sedis</taxon>
        <taxon>Mucoromycota</taxon>
        <taxon>Mucoromycotina</taxon>
        <taxon>Mucoromycetes</taxon>
        <taxon>Mucorales</taxon>
        <taxon>Mucorineae</taxon>
        <taxon>Choanephoraceae</taxon>
        <taxon>Choanephoroideae</taxon>
        <taxon>Choanephora</taxon>
    </lineage>
</organism>
<protein>
    <recommendedName>
        <fullName evidence="2">Skg3/CAF120-like PH-like domain-containing protein</fullName>
    </recommendedName>
</protein>
<feature type="compositionally biased region" description="Acidic residues" evidence="1">
    <location>
        <begin position="140"/>
        <end position="155"/>
    </location>
</feature>
<feature type="region of interest" description="Disordered" evidence="1">
    <location>
        <begin position="100"/>
        <end position="178"/>
    </location>
</feature>
<dbReference type="Pfam" id="PF25381">
    <property type="entry name" value="PH_26"/>
    <property type="match status" value="1"/>
</dbReference>
<gene>
    <name evidence="3" type="ORF">A0J61_11221</name>
</gene>
<dbReference type="InterPro" id="IPR058155">
    <property type="entry name" value="Skg3/CAF120-like_PH"/>
</dbReference>
<dbReference type="EMBL" id="LUGH01001793">
    <property type="protein sequence ID" value="OBZ80730.1"/>
    <property type="molecule type" value="Genomic_DNA"/>
</dbReference>
<evidence type="ECO:0000256" key="1">
    <source>
        <dbReference type="SAM" id="MobiDB-lite"/>
    </source>
</evidence>
<evidence type="ECO:0000259" key="2">
    <source>
        <dbReference type="Pfam" id="PF25381"/>
    </source>
</evidence>
<keyword evidence="4" id="KW-1185">Reference proteome</keyword>